<keyword evidence="3" id="KW-0676">Redox-active center</keyword>
<dbReference type="InterPro" id="IPR036249">
    <property type="entry name" value="Thioredoxin-like_sf"/>
</dbReference>
<dbReference type="Gene3D" id="3.40.30.10">
    <property type="entry name" value="Glutaredoxin"/>
    <property type="match status" value="1"/>
</dbReference>
<sequence length="121" mass="13285">MAGEGEGEVIACHSVEEWNEKFKAANEAKKLIVIDFTATWCPPCRFIAPIFQDLAKKHLNVVFFKVDVDALSTVAKDFDVQAMPTFIYMKEGVVLDTVVGAAKDEIIAKLEKHNTAVVASA</sequence>
<evidence type="ECO:0000256" key="2">
    <source>
        <dbReference type="ARBA" id="ARBA00023157"/>
    </source>
</evidence>
<dbReference type="PROSITE" id="PS51352">
    <property type="entry name" value="THIOREDOXIN_2"/>
    <property type="match status" value="1"/>
</dbReference>
<dbReference type="PANTHER" id="PTHR10438:SF410">
    <property type="entry name" value="THIOREDOXIN H3"/>
    <property type="match status" value="1"/>
</dbReference>
<keyword evidence="2" id="KW-1015">Disulfide bond</keyword>
<dbReference type="Pfam" id="PF00085">
    <property type="entry name" value="Thioredoxin"/>
    <property type="match status" value="1"/>
</dbReference>
<dbReference type="InterPro" id="IPR017937">
    <property type="entry name" value="Thioredoxin_CS"/>
</dbReference>
<dbReference type="PRINTS" id="PR00421">
    <property type="entry name" value="THIOREDOXIN"/>
</dbReference>
<keyword evidence="6" id="KW-1185">Reference proteome</keyword>
<dbReference type="InterPro" id="IPR013766">
    <property type="entry name" value="Thioredoxin_domain"/>
</dbReference>
<evidence type="ECO:0000256" key="1">
    <source>
        <dbReference type="ARBA" id="ARBA00022982"/>
    </source>
</evidence>
<evidence type="ECO:0000313" key="6">
    <source>
        <dbReference type="Proteomes" id="UP001558713"/>
    </source>
</evidence>
<gene>
    <name evidence="5" type="ORF">V5N11_035235</name>
</gene>
<evidence type="ECO:0000313" key="5">
    <source>
        <dbReference type="EMBL" id="KAL1217907.1"/>
    </source>
</evidence>
<keyword evidence="1" id="KW-0813">Transport</keyword>
<dbReference type="SUPFAM" id="SSF52833">
    <property type="entry name" value="Thioredoxin-like"/>
    <property type="match status" value="1"/>
</dbReference>
<organism evidence="5 6">
    <name type="scientific">Cardamine amara subsp. amara</name>
    <dbReference type="NCBI Taxonomy" id="228776"/>
    <lineage>
        <taxon>Eukaryota</taxon>
        <taxon>Viridiplantae</taxon>
        <taxon>Streptophyta</taxon>
        <taxon>Embryophyta</taxon>
        <taxon>Tracheophyta</taxon>
        <taxon>Spermatophyta</taxon>
        <taxon>Magnoliopsida</taxon>
        <taxon>eudicotyledons</taxon>
        <taxon>Gunneridae</taxon>
        <taxon>Pentapetalae</taxon>
        <taxon>rosids</taxon>
        <taxon>malvids</taxon>
        <taxon>Brassicales</taxon>
        <taxon>Brassicaceae</taxon>
        <taxon>Cardamineae</taxon>
        <taxon>Cardamine</taxon>
    </lineage>
</organism>
<evidence type="ECO:0000259" key="4">
    <source>
        <dbReference type="PROSITE" id="PS51352"/>
    </source>
</evidence>
<accession>A0ABD1BL38</accession>
<dbReference type="Proteomes" id="UP001558713">
    <property type="component" value="Unassembled WGS sequence"/>
</dbReference>
<dbReference type="AlphaFoldDB" id="A0ABD1BL38"/>
<dbReference type="FunFam" id="3.40.30.10:FF:000245">
    <property type="entry name" value="Thioredoxin"/>
    <property type="match status" value="1"/>
</dbReference>
<reference evidence="5 6" key="1">
    <citation type="submission" date="2024-04" db="EMBL/GenBank/DDBJ databases">
        <title>Genome assembly C_amara_ONT_v2.</title>
        <authorList>
            <person name="Yant L."/>
            <person name="Moore C."/>
            <person name="Slenker M."/>
        </authorList>
    </citation>
    <scope>NUCLEOTIDE SEQUENCE [LARGE SCALE GENOMIC DNA]</scope>
    <source>
        <tissue evidence="5">Leaf</tissue>
    </source>
</reference>
<dbReference type="InterPro" id="IPR050620">
    <property type="entry name" value="Thioredoxin_H-type-like"/>
</dbReference>
<comment type="caution">
    <text evidence="5">The sequence shown here is derived from an EMBL/GenBank/DDBJ whole genome shotgun (WGS) entry which is preliminary data.</text>
</comment>
<protein>
    <submittedName>
        <fullName evidence="5">Thioredoxin H3</fullName>
    </submittedName>
</protein>
<feature type="domain" description="Thioredoxin" evidence="4">
    <location>
        <begin position="1"/>
        <end position="115"/>
    </location>
</feature>
<keyword evidence="1" id="KW-0249">Electron transport</keyword>
<dbReference type="PROSITE" id="PS00194">
    <property type="entry name" value="THIOREDOXIN_1"/>
    <property type="match status" value="1"/>
</dbReference>
<dbReference type="PANTHER" id="PTHR10438">
    <property type="entry name" value="THIOREDOXIN"/>
    <property type="match status" value="1"/>
</dbReference>
<evidence type="ECO:0000256" key="3">
    <source>
        <dbReference type="ARBA" id="ARBA00023284"/>
    </source>
</evidence>
<dbReference type="EMBL" id="JBANAX010000234">
    <property type="protein sequence ID" value="KAL1217907.1"/>
    <property type="molecule type" value="Genomic_DNA"/>
</dbReference>
<dbReference type="CDD" id="cd02947">
    <property type="entry name" value="TRX_family"/>
    <property type="match status" value="1"/>
</dbReference>
<name>A0ABD1BL38_CARAN</name>
<proteinExistence type="predicted"/>